<dbReference type="GO" id="GO:0008677">
    <property type="term" value="F:2-dehydropantoate 2-reductase activity"/>
    <property type="evidence" value="ECO:0007669"/>
    <property type="project" value="UniProtKB-EC"/>
</dbReference>
<protein>
    <recommendedName>
        <fullName evidence="4 10">2-dehydropantoate 2-reductase</fullName>
        <ecNumber evidence="3 10">1.1.1.169</ecNumber>
    </recommendedName>
    <alternativeName>
        <fullName evidence="8 10">Ketopantoate reductase</fullName>
    </alternativeName>
</protein>
<dbReference type="NCBIfam" id="TIGR00745">
    <property type="entry name" value="apbA_panE"/>
    <property type="match status" value="1"/>
</dbReference>
<dbReference type="GO" id="GO:0005737">
    <property type="term" value="C:cytoplasm"/>
    <property type="evidence" value="ECO:0007669"/>
    <property type="project" value="TreeGrafter"/>
</dbReference>
<dbReference type="Pfam" id="PF02558">
    <property type="entry name" value="ApbA"/>
    <property type="match status" value="1"/>
</dbReference>
<dbReference type="EC" id="1.1.1.169" evidence="3 10"/>
<evidence type="ECO:0000256" key="6">
    <source>
        <dbReference type="ARBA" id="ARBA00022857"/>
    </source>
</evidence>
<dbReference type="UniPathway" id="UPA00028">
    <property type="reaction ID" value="UER00004"/>
</dbReference>
<keyword evidence="6 10" id="KW-0521">NADP</keyword>
<feature type="domain" description="Ketopantoate reductase C-terminal" evidence="12">
    <location>
        <begin position="193"/>
        <end position="312"/>
    </location>
</feature>
<dbReference type="InterPro" id="IPR036291">
    <property type="entry name" value="NAD(P)-bd_dom_sf"/>
</dbReference>
<organism evidence="13 14">
    <name type="scientific">Aliidiomarina halalkaliphila</name>
    <dbReference type="NCBI Taxonomy" id="2593535"/>
    <lineage>
        <taxon>Bacteria</taxon>
        <taxon>Pseudomonadati</taxon>
        <taxon>Pseudomonadota</taxon>
        <taxon>Gammaproteobacteria</taxon>
        <taxon>Alteromonadales</taxon>
        <taxon>Idiomarinaceae</taxon>
        <taxon>Aliidiomarina</taxon>
    </lineage>
</organism>
<dbReference type="AlphaFoldDB" id="A0A552X552"/>
<evidence type="ECO:0000256" key="9">
    <source>
        <dbReference type="ARBA" id="ARBA00048793"/>
    </source>
</evidence>
<evidence type="ECO:0000256" key="2">
    <source>
        <dbReference type="ARBA" id="ARBA00007870"/>
    </source>
</evidence>
<dbReference type="InterPro" id="IPR008927">
    <property type="entry name" value="6-PGluconate_DH-like_C_sf"/>
</dbReference>
<feature type="domain" description="Ketopantoate reductase N-terminal" evidence="11">
    <location>
        <begin position="4"/>
        <end position="145"/>
    </location>
</feature>
<comment type="catalytic activity">
    <reaction evidence="9 10">
        <text>(R)-pantoate + NADP(+) = 2-dehydropantoate + NADPH + H(+)</text>
        <dbReference type="Rhea" id="RHEA:16233"/>
        <dbReference type="ChEBI" id="CHEBI:11561"/>
        <dbReference type="ChEBI" id="CHEBI:15378"/>
        <dbReference type="ChEBI" id="CHEBI:15980"/>
        <dbReference type="ChEBI" id="CHEBI:57783"/>
        <dbReference type="ChEBI" id="CHEBI:58349"/>
        <dbReference type="EC" id="1.1.1.169"/>
    </reaction>
</comment>
<proteinExistence type="inferred from homology"/>
<evidence type="ECO:0000313" key="13">
    <source>
        <dbReference type="EMBL" id="TRW50135.1"/>
    </source>
</evidence>
<dbReference type="RefSeq" id="WP_143234801.1">
    <property type="nucleotide sequence ID" value="NZ_VJWL01000001.1"/>
</dbReference>
<dbReference type="InterPro" id="IPR013752">
    <property type="entry name" value="KPA_reductase"/>
</dbReference>
<comment type="caution">
    <text evidence="13">The sequence shown here is derived from an EMBL/GenBank/DDBJ whole genome shotgun (WGS) entry which is preliminary data.</text>
</comment>
<dbReference type="Proteomes" id="UP000320359">
    <property type="component" value="Unassembled WGS sequence"/>
</dbReference>
<accession>A0A552X552</accession>
<dbReference type="EMBL" id="VJWL01000001">
    <property type="protein sequence ID" value="TRW50135.1"/>
    <property type="molecule type" value="Genomic_DNA"/>
</dbReference>
<dbReference type="GO" id="GO:0015940">
    <property type="term" value="P:pantothenate biosynthetic process"/>
    <property type="evidence" value="ECO:0007669"/>
    <property type="project" value="UniProtKB-UniPathway"/>
</dbReference>
<comment type="similarity">
    <text evidence="2 10">Belongs to the ketopantoate reductase family.</text>
</comment>
<keyword evidence="5 10" id="KW-0566">Pantothenate biosynthesis</keyword>
<dbReference type="SUPFAM" id="SSF48179">
    <property type="entry name" value="6-phosphogluconate dehydrogenase C-terminal domain-like"/>
    <property type="match status" value="1"/>
</dbReference>
<dbReference type="InterPro" id="IPR013328">
    <property type="entry name" value="6PGD_dom2"/>
</dbReference>
<dbReference type="Gene3D" id="3.40.50.720">
    <property type="entry name" value="NAD(P)-binding Rossmann-like Domain"/>
    <property type="match status" value="1"/>
</dbReference>
<dbReference type="GO" id="GO:0050661">
    <property type="term" value="F:NADP binding"/>
    <property type="evidence" value="ECO:0007669"/>
    <property type="project" value="TreeGrafter"/>
</dbReference>
<evidence type="ECO:0000256" key="7">
    <source>
        <dbReference type="ARBA" id="ARBA00023002"/>
    </source>
</evidence>
<evidence type="ECO:0000256" key="1">
    <source>
        <dbReference type="ARBA" id="ARBA00004994"/>
    </source>
</evidence>
<evidence type="ECO:0000313" key="14">
    <source>
        <dbReference type="Proteomes" id="UP000320359"/>
    </source>
</evidence>
<gene>
    <name evidence="13" type="ORF">FM042_04685</name>
</gene>
<dbReference type="InterPro" id="IPR050838">
    <property type="entry name" value="Ketopantoate_reductase"/>
</dbReference>
<keyword evidence="14" id="KW-1185">Reference proteome</keyword>
<evidence type="ECO:0000256" key="8">
    <source>
        <dbReference type="ARBA" id="ARBA00032024"/>
    </source>
</evidence>
<evidence type="ECO:0000259" key="12">
    <source>
        <dbReference type="Pfam" id="PF08546"/>
    </source>
</evidence>
<dbReference type="PANTHER" id="PTHR43765:SF2">
    <property type="entry name" value="2-DEHYDROPANTOATE 2-REDUCTASE"/>
    <property type="match status" value="1"/>
</dbReference>
<dbReference type="OrthoDB" id="6530772at2"/>
<keyword evidence="7 10" id="KW-0560">Oxidoreductase</keyword>
<evidence type="ECO:0000259" key="11">
    <source>
        <dbReference type="Pfam" id="PF02558"/>
    </source>
</evidence>
<dbReference type="PANTHER" id="PTHR43765">
    <property type="entry name" value="2-DEHYDROPANTOATE 2-REDUCTASE-RELATED"/>
    <property type="match status" value="1"/>
</dbReference>
<evidence type="ECO:0000256" key="4">
    <source>
        <dbReference type="ARBA" id="ARBA00019465"/>
    </source>
</evidence>
<evidence type="ECO:0000256" key="3">
    <source>
        <dbReference type="ARBA" id="ARBA00013014"/>
    </source>
</evidence>
<name>A0A552X552_9GAMM</name>
<evidence type="ECO:0000256" key="10">
    <source>
        <dbReference type="RuleBase" id="RU362068"/>
    </source>
</evidence>
<reference evidence="13 14" key="1">
    <citation type="submission" date="2019-07" db="EMBL/GenBank/DDBJ databases">
        <authorList>
            <person name="Yang M."/>
            <person name="Zhao D."/>
            <person name="Xiang H."/>
        </authorList>
    </citation>
    <scope>NUCLEOTIDE SEQUENCE [LARGE SCALE GENOMIC DNA]</scope>
    <source>
        <strain evidence="13 14">IM1326</strain>
    </source>
</reference>
<comment type="pathway">
    <text evidence="1 10">Cofactor biosynthesis; (R)-pantothenate biosynthesis; (R)-pantoate from 3-methyl-2-oxobutanoate: step 2/2.</text>
</comment>
<dbReference type="Gene3D" id="1.10.1040.10">
    <property type="entry name" value="N-(1-d-carboxylethyl)-l-norvaline Dehydrogenase, domain 2"/>
    <property type="match status" value="1"/>
</dbReference>
<sequence>MANWVVVGSGALGTLWALGLQQAGASVTIYSRHVEDSDGITLTRTFDDHKYSADFPVITTSTNAPDNAIWLLMVKAWQLAPLLKELQLDVNTPLIVSHNGMGAADDILQTQTPGTVFDLVTTHGAWRQQRTHSYHAGLGQSWIGARHSVTENTTPDNANASNNIDAHSQPVDRIPTWFDELAAALPPLHWQPNITEKRWEKLAINCAINPLATLAEAANGVLRDESYAPNLRAICEEIANVNTALDADELLEQVREVIRNTAGNRCSMLQDVDAKRRTEIDYLNGFICREGERLLVATRENCRLWEAIQARERAYE</sequence>
<dbReference type="SUPFAM" id="SSF51735">
    <property type="entry name" value="NAD(P)-binding Rossmann-fold domains"/>
    <property type="match status" value="1"/>
</dbReference>
<dbReference type="InterPro" id="IPR013332">
    <property type="entry name" value="KPR_N"/>
</dbReference>
<dbReference type="InterPro" id="IPR003710">
    <property type="entry name" value="ApbA"/>
</dbReference>
<dbReference type="Pfam" id="PF08546">
    <property type="entry name" value="ApbA_C"/>
    <property type="match status" value="1"/>
</dbReference>
<evidence type="ECO:0000256" key="5">
    <source>
        <dbReference type="ARBA" id="ARBA00022655"/>
    </source>
</evidence>
<comment type="function">
    <text evidence="10">Catalyzes the NADPH-dependent reduction of ketopantoate into pantoic acid.</text>
</comment>